<proteinExistence type="predicted"/>
<protein>
    <submittedName>
        <fullName evidence="2">Uncharacterized protein</fullName>
    </submittedName>
</protein>
<dbReference type="Proteomes" id="UP000322234">
    <property type="component" value="Unassembled WGS sequence"/>
</dbReference>
<comment type="caution">
    <text evidence="2">The sequence shown here is derived from an EMBL/GenBank/DDBJ whole genome shotgun (WGS) entry which is preliminary data.</text>
</comment>
<evidence type="ECO:0000313" key="2">
    <source>
        <dbReference type="EMBL" id="MXQ87612.1"/>
    </source>
</evidence>
<dbReference type="EMBL" id="VBQZ03000039">
    <property type="protein sequence ID" value="MXQ87612.1"/>
    <property type="molecule type" value="Genomic_DNA"/>
</dbReference>
<reference evidence="2" key="1">
    <citation type="submission" date="2019-10" db="EMBL/GenBank/DDBJ databases">
        <title>The sequence and de novo assembly of the wild yak genome.</title>
        <authorList>
            <person name="Liu Y."/>
        </authorList>
    </citation>
    <scope>NUCLEOTIDE SEQUENCE [LARGE SCALE GENOMIC DNA]</scope>
    <source>
        <strain evidence="2">WY2019</strain>
    </source>
</reference>
<organism evidence="2 3">
    <name type="scientific">Bos mutus</name>
    <name type="common">wild yak</name>
    <dbReference type="NCBI Taxonomy" id="72004"/>
    <lineage>
        <taxon>Eukaryota</taxon>
        <taxon>Metazoa</taxon>
        <taxon>Chordata</taxon>
        <taxon>Craniata</taxon>
        <taxon>Vertebrata</taxon>
        <taxon>Euteleostomi</taxon>
        <taxon>Mammalia</taxon>
        <taxon>Eutheria</taxon>
        <taxon>Laurasiatheria</taxon>
        <taxon>Artiodactyla</taxon>
        <taxon>Ruminantia</taxon>
        <taxon>Pecora</taxon>
        <taxon>Bovidae</taxon>
        <taxon>Bovinae</taxon>
        <taxon>Bos</taxon>
    </lineage>
</organism>
<sequence length="94" mass="9891">MALLQKKARPGPRAPLAAPSPRRPEANGRYVAAAPPFPRGGVGRSPPPARFLRMRRALAPPPGAAIAAISQPLSCKLRFALPVSVAKGRCYGRS</sequence>
<accession>A0A6B0RE35</accession>
<gene>
    <name evidence="2" type="ORF">E5288_WYG017778</name>
</gene>
<keyword evidence="3" id="KW-1185">Reference proteome</keyword>
<dbReference type="AlphaFoldDB" id="A0A6B0RE35"/>
<evidence type="ECO:0000256" key="1">
    <source>
        <dbReference type="SAM" id="MobiDB-lite"/>
    </source>
</evidence>
<feature type="compositionally biased region" description="Basic residues" evidence="1">
    <location>
        <begin position="1"/>
        <end position="10"/>
    </location>
</feature>
<evidence type="ECO:0000313" key="3">
    <source>
        <dbReference type="Proteomes" id="UP000322234"/>
    </source>
</evidence>
<feature type="region of interest" description="Disordered" evidence="1">
    <location>
        <begin position="1"/>
        <end position="48"/>
    </location>
</feature>
<name>A0A6B0RE35_9CETA</name>